<evidence type="ECO:0000313" key="2">
    <source>
        <dbReference type="Proteomes" id="UP000176562"/>
    </source>
</evidence>
<dbReference type="KEGG" id="rhp:LPB142_11770"/>
<protein>
    <recommendedName>
        <fullName evidence="3">DUF3572 domain-containing protein</fullName>
    </recommendedName>
</protein>
<evidence type="ECO:0008006" key="3">
    <source>
        <dbReference type="Google" id="ProtNLM"/>
    </source>
</evidence>
<organism evidence="1 2">
    <name type="scientific">Rhodobacter xanthinilyticus</name>
    <dbReference type="NCBI Taxonomy" id="1850250"/>
    <lineage>
        <taxon>Bacteria</taxon>
        <taxon>Pseudomonadati</taxon>
        <taxon>Pseudomonadota</taxon>
        <taxon>Alphaproteobacteria</taxon>
        <taxon>Rhodobacterales</taxon>
        <taxon>Rhodobacter group</taxon>
        <taxon>Rhodobacter</taxon>
    </lineage>
</organism>
<dbReference type="Proteomes" id="UP000176562">
    <property type="component" value="Chromosome"/>
</dbReference>
<accession>A0A1D9MDH7</accession>
<dbReference type="AlphaFoldDB" id="A0A1D9MDH7"/>
<dbReference type="Pfam" id="PF12096">
    <property type="entry name" value="DUF3572"/>
    <property type="match status" value="1"/>
</dbReference>
<dbReference type="InterPro" id="IPR021955">
    <property type="entry name" value="DUF3572"/>
</dbReference>
<gene>
    <name evidence="1" type="ORF">LPB142_11770</name>
</gene>
<sequence length="92" mass="9654">MQQETAHVTGIRALAWLASEDELFDAFLGASGADAGSVRALAAEPGFATSVLDFILQSDAWVIACAEAIGARPEELVQARAVLGGGDQRHWT</sequence>
<proteinExistence type="predicted"/>
<name>A0A1D9MDH7_9RHOB</name>
<keyword evidence="2" id="KW-1185">Reference proteome</keyword>
<dbReference type="RefSeq" id="WP_071166491.1">
    <property type="nucleotide sequence ID" value="NZ_CP017781.1"/>
</dbReference>
<evidence type="ECO:0000313" key="1">
    <source>
        <dbReference type="EMBL" id="AOZ69917.1"/>
    </source>
</evidence>
<dbReference type="EMBL" id="CP017781">
    <property type="protein sequence ID" value="AOZ69917.1"/>
    <property type="molecule type" value="Genomic_DNA"/>
</dbReference>
<dbReference type="STRING" id="1850250.LPB142_11770"/>
<reference evidence="1 2" key="1">
    <citation type="submission" date="2016-10" db="EMBL/GenBank/DDBJ databases">
        <title>Rhodobacter sp. LPB0142, isolated from sea water.</title>
        <authorList>
            <person name="Kim E."/>
            <person name="Yi H."/>
        </authorList>
    </citation>
    <scope>NUCLEOTIDE SEQUENCE [LARGE SCALE GENOMIC DNA]</scope>
    <source>
        <strain evidence="1 2">LPB0142</strain>
    </source>
</reference>